<dbReference type="InterPro" id="IPR009057">
    <property type="entry name" value="Homeodomain-like_sf"/>
</dbReference>
<dbReference type="EMBL" id="BAHC01000065">
    <property type="protein sequence ID" value="GAB89571.1"/>
    <property type="molecule type" value="Genomic_DNA"/>
</dbReference>
<dbReference type="PROSITE" id="PS01124">
    <property type="entry name" value="HTH_ARAC_FAMILY_2"/>
    <property type="match status" value="1"/>
</dbReference>
<keyword evidence="6" id="KW-1185">Reference proteome</keyword>
<dbReference type="GO" id="GO:0043565">
    <property type="term" value="F:sequence-specific DNA binding"/>
    <property type="evidence" value="ECO:0007669"/>
    <property type="project" value="InterPro"/>
</dbReference>
<evidence type="ECO:0000256" key="1">
    <source>
        <dbReference type="ARBA" id="ARBA00023015"/>
    </source>
</evidence>
<gene>
    <name evidence="5" type="ORF">GORHZ_065_00370</name>
</gene>
<dbReference type="InterPro" id="IPR003313">
    <property type="entry name" value="AraC-bd"/>
</dbReference>
<dbReference type="GO" id="GO:0003700">
    <property type="term" value="F:DNA-binding transcription factor activity"/>
    <property type="evidence" value="ECO:0007669"/>
    <property type="project" value="InterPro"/>
</dbReference>
<organism evidence="5 6">
    <name type="scientific">Gordonia rhizosphera NBRC 16068</name>
    <dbReference type="NCBI Taxonomy" id="1108045"/>
    <lineage>
        <taxon>Bacteria</taxon>
        <taxon>Bacillati</taxon>
        <taxon>Actinomycetota</taxon>
        <taxon>Actinomycetes</taxon>
        <taxon>Mycobacteriales</taxon>
        <taxon>Gordoniaceae</taxon>
        <taxon>Gordonia</taxon>
    </lineage>
</organism>
<evidence type="ECO:0000256" key="2">
    <source>
        <dbReference type="ARBA" id="ARBA00023125"/>
    </source>
</evidence>
<sequence>MTAPATPDRILADSADRNLAAAVERGFIYSPNNDRVELRQGLHVHAGSFLWEGSALVTGWHSHDVHQIEYAVGGAVEVETAAGHHLLPPHQAAWIPAGLRHQARMSPSVKTISVMFDPELMPDAGRRARILAVSPLLREMVIHSLRWPVDRTDNDEVAARFFRAMCDVIRESMEHETPLSLPVSDDPLVANAMAYTRENLAVVTVTDVSRAIAVSERTLRRMFQDSVGMSWRTYVFNARMHRAMALLASPGQTIQETAAAVGFENLSAFTRAFTQFAGQTPSAFRRGASMPAPVGVGAG</sequence>
<dbReference type="PRINTS" id="PR00032">
    <property type="entry name" value="HTHARAC"/>
</dbReference>
<keyword evidence="2" id="KW-0238">DNA-binding</keyword>
<dbReference type="Gene3D" id="2.60.120.10">
    <property type="entry name" value="Jelly Rolls"/>
    <property type="match status" value="1"/>
</dbReference>
<keyword evidence="1" id="KW-0805">Transcription regulation</keyword>
<evidence type="ECO:0000259" key="4">
    <source>
        <dbReference type="PROSITE" id="PS01124"/>
    </source>
</evidence>
<feature type="domain" description="HTH araC/xylS-type" evidence="4">
    <location>
        <begin position="190"/>
        <end position="287"/>
    </location>
</feature>
<dbReference type="PANTHER" id="PTHR11019:SF159">
    <property type="entry name" value="TRANSCRIPTIONAL REGULATOR-RELATED"/>
    <property type="match status" value="1"/>
</dbReference>
<comment type="caution">
    <text evidence="5">The sequence shown here is derived from an EMBL/GenBank/DDBJ whole genome shotgun (WGS) entry which is preliminary data.</text>
</comment>
<evidence type="ECO:0000313" key="6">
    <source>
        <dbReference type="Proteomes" id="UP000008363"/>
    </source>
</evidence>
<dbReference type="OrthoDB" id="2039152at2"/>
<dbReference type="SUPFAM" id="SSF51182">
    <property type="entry name" value="RmlC-like cupins"/>
    <property type="match status" value="1"/>
</dbReference>
<dbReference type="SUPFAM" id="SSF46689">
    <property type="entry name" value="Homeodomain-like"/>
    <property type="match status" value="1"/>
</dbReference>
<dbReference type="InterPro" id="IPR018062">
    <property type="entry name" value="HTH_AraC-typ_CS"/>
</dbReference>
<dbReference type="SMART" id="SM00342">
    <property type="entry name" value="HTH_ARAC"/>
    <property type="match status" value="1"/>
</dbReference>
<dbReference type="CDD" id="cd06124">
    <property type="entry name" value="cupin_NimR-like_N"/>
    <property type="match status" value="1"/>
</dbReference>
<evidence type="ECO:0000256" key="3">
    <source>
        <dbReference type="ARBA" id="ARBA00023163"/>
    </source>
</evidence>
<dbReference type="InterPro" id="IPR018060">
    <property type="entry name" value="HTH_AraC"/>
</dbReference>
<dbReference type="Pfam" id="PF02311">
    <property type="entry name" value="AraC_binding"/>
    <property type="match status" value="1"/>
</dbReference>
<reference evidence="5 6" key="1">
    <citation type="submission" date="2012-08" db="EMBL/GenBank/DDBJ databases">
        <title>Whole genome shotgun sequence of Gordonia rhizosphera NBRC 16068.</title>
        <authorList>
            <person name="Takarada H."/>
            <person name="Isaki S."/>
            <person name="Hosoyama A."/>
            <person name="Tsuchikane K."/>
            <person name="Katsumata H."/>
            <person name="Baba S."/>
            <person name="Ohji S."/>
            <person name="Yamazaki S."/>
            <person name="Fujita N."/>
        </authorList>
    </citation>
    <scope>NUCLEOTIDE SEQUENCE [LARGE SCALE GENOMIC DNA]</scope>
    <source>
        <strain evidence="5 6">NBRC 16068</strain>
    </source>
</reference>
<dbReference type="InterPro" id="IPR011051">
    <property type="entry name" value="RmlC_Cupin_sf"/>
</dbReference>
<dbReference type="PANTHER" id="PTHR11019">
    <property type="entry name" value="HTH-TYPE TRANSCRIPTIONAL REGULATOR NIMR"/>
    <property type="match status" value="1"/>
</dbReference>
<dbReference type="PROSITE" id="PS00041">
    <property type="entry name" value="HTH_ARAC_FAMILY_1"/>
    <property type="match status" value="1"/>
</dbReference>
<proteinExistence type="predicted"/>
<dbReference type="Proteomes" id="UP000008363">
    <property type="component" value="Unassembled WGS sequence"/>
</dbReference>
<protein>
    <submittedName>
        <fullName evidence="5">Putative AraC family transcriptional regulator</fullName>
    </submittedName>
</protein>
<dbReference type="AlphaFoldDB" id="K6W767"/>
<dbReference type="eggNOG" id="COG2207">
    <property type="taxonomic scope" value="Bacteria"/>
</dbReference>
<keyword evidence="3" id="KW-0804">Transcription</keyword>
<dbReference type="Gene3D" id="1.10.10.60">
    <property type="entry name" value="Homeodomain-like"/>
    <property type="match status" value="1"/>
</dbReference>
<dbReference type="Pfam" id="PF12833">
    <property type="entry name" value="HTH_18"/>
    <property type="match status" value="1"/>
</dbReference>
<dbReference type="InterPro" id="IPR014710">
    <property type="entry name" value="RmlC-like_jellyroll"/>
</dbReference>
<dbReference type="STRING" id="1108045.GORHZ_065_00370"/>
<dbReference type="InterPro" id="IPR020449">
    <property type="entry name" value="Tscrpt_reg_AraC-type_HTH"/>
</dbReference>
<accession>K6W767</accession>
<evidence type="ECO:0000313" key="5">
    <source>
        <dbReference type="EMBL" id="GAB89571.1"/>
    </source>
</evidence>
<dbReference type="RefSeq" id="WP_006331640.1">
    <property type="nucleotide sequence ID" value="NZ_BAHC01000065.1"/>
</dbReference>
<name>K6W767_9ACTN</name>